<dbReference type="EMBL" id="EQ973806">
    <property type="protein sequence ID" value="EEF45968.1"/>
    <property type="molecule type" value="Genomic_DNA"/>
</dbReference>
<keyword evidence="2" id="KW-1185">Reference proteome</keyword>
<accession>B9RRP4</accession>
<dbReference type="Proteomes" id="UP000008311">
    <property type="component" value="Unassembled WGS sequence"/>
</dbReference>
<dbReference type="InParanoid" id="B9RRP4"/>
<reference evidence="2" key="1">
    <citation type="journal article" date="2010" name="Nat. Biotechnol.">
        <title>Draft genome sequence of the oilseed species Ricinus communis.</title>
        <authorList>
            <person name="Chan A.P."/>
            <person name="Crabtree J."/>
            <person name="Zhao Q."/>
            <person name="Lorenzi H."/>
            <person name="Orvis J."/>
            <person name="Puiu D."/>
            <person name="Melake-Berhan A."/>
            <person name="Jones K.M."/>
            <person name="Redman J."/>
            <person name="Chen G."/>
            <person name="Cahoon E.B."/>
            <person name="Gedil M."/>
            <person name="Stanke M."/>
            <person name="Haas B.J."/>
            <person name="Wortman J.R."/>
            <person name="Fraser-Liggett C.M."/>
            <person name="Ravel J."/>
            <person name="Rabinowicz P.D."/>
        </authorList>
    </citation>
    <scope>NUCLEOTIDE SEQUENCE [LARGE SCALE GENOMIC DNA]</scope>
    <source>
        <strain evidence="2">cv. Hale</strain>
    </source>
</reference>
<dbReference type="AlphaFoldDB" id="B9RRP4"/>
<evidence type="ECO:0000313" key="1">
    <source>
        <dbReference type="EMBL" id="EEF45968.1"/>
    </source>
</evidence>
<proteinExistence type="predicted"/>
<organism evidence="1 2">
    <name type="scientific">Ricinus communis</name>
    <name type="common">Castor bean</name>
    <dbReference type="NCBI Taxonomy" id="3988"/>
    <lineage>
        <taxon>Eukaryota</taxon>
        <taxon>Viridiplantae</taxon>
        <taxon>Streptophyta</taxon>
        <taxon>Embryophyta</taxon>
        <taxon>Tracheophyta</taxon>
        <taxon>Spermatophyta</taxon>
        <taxon>Magnoliopsida</taxon>
        <taxon>eudicotyledons</taxon>
        <taxon>Gunneridae</taxon>
        <taxon>Pentapetalae</taxon>
        <taxon>rosids</taxon>
        <taxon>fabids</taxon>
        <taxon>Malpighiales</taxon>
        <taxon>Euphorbiaceae</taxon>
        <taxon>Acalyphoideae</taxon>
        <taxon>Acalypheae</taxon>
        <taxon>Ricinus</taxon>
    </lineage>
</organism>
<protein>
    <submittedName>
        <fullName evidence="1">Uncharacterized protein</fullName>
    </submittedName>
</protein>
<name>B9RRP4_RICCO</name>
<sequence length="121" mass="12809">MMLLGMLSQSCPFSCKFRRTLRHAERSSVYGPYHVVALGDGAGVDGLVAAKNSVVGLPTGISHNNVSSSCRHGVGGMTSCEGARVATEDVDVLRSIMSRYSQWSIFGSPTCIITCGTSNHL</sequence>
<evidence type="ECO:0000313" key="2">
    <source>
        <dbReference type="Proteomes" id="UP000008311"/>
    </source>
</evidence>
<gene>
    <name evidence="1" type="ORF">RCOM_1425570</name>
</gene>